<dbReference type="GO" id="GO:0015093">
    <property type="term" value="F:ferrous iron transmembrane transporter activity"/>
    <property type="evidence" value="ECO:0007669"/>
    <property type="project" value="InterPro"/>
</dbReference>
<keyword evidence="12" id="KW-0342">GTP-binding</keyword>
<dbReference type="CDD" id="cd01879">
    <property type="entry name" value="FeoB"/>
    <property type="match status" value="1"/>
</dbReference>
<evidence type="ECO:0000313" key="24">
    <source>
        <dbReference type="Proteomes" id="UP000253915"/>
    </source>
</evidence>
<dbReference type="NCBIfam" id="TIGR00231">
    <property type="entry name" value="small_GTP"/>
    <property type="match status" value="1"/>
</dbReference>
<evidence type="ECO:0000313" key="25">
    <source>
        <dbReference type="Proteomes" id="UP000253970"/>
    </source>
</evidence>
<feature type="domain" description="FeoB-type G" evidence="16">
    <location>
        <begin position="2"/>
        <end position="163"/>
    </location>
</feature>
<dbReference type="EMBL" id="PPTU01000009">
    <property type="protein sequence ID" value="RDB70643.1"/>
    <property type="molecule type" value="Genomic_DNA"/>
</dbReference>
<dbReference type="PANTHER" id="PTHR43185:SF1">
    <property type="entry name" value="FE(2+) TRANSPORTER FEOB"/>
    <property type="match status" value="1"/>
</dbReference>
<proteinExistence type="predicted"/>
<keyword evidence="8" id="KW-0547">Nucleotide-binding</keyword>
<evidence type="ECO:0000256" key="8">
    <source>
        <dbReference type="ARBA" id="ARBA00022741"/>
    </source>
</evidence>
<evidence type="ECO:0000313" key="22">
    <source>
        <dbReference type="Proteomes" id="UP000253752"/>
    </source>
</evidence>
<dbReference type="EMBL" id="PPUQ01000016">
    <property type="protein sequence ID" value="RDC36777.1"/>
    <property type="molecule type" value="Genomic_DNA"/>
</dbReference>
<feature type="transmembrane region" description="Helical" evidence="15">
    <location>
        <begin position="666"/>
        <end position="687"/>
    </location>
</feature>
<reference evidence="22 23" key="1">
    <citation type="journal article" date="2018" name="Elife">
        <title>Discovery and characterization of a prevalent human gut bacterial enzyme sufficient for the inactivation of a family of plant toxins.</title>
        <authorList>
            <person name="Koppel N."/>
            <person name="Bisanz J.E."/>
            <person name="Pandelia M.E."/>
            <person name="Turnbaugh P.J."/>
            <person name="Balskus E.P."/>
        </authorList>
    </citation>
    <scope>NUCLEOTIDE SEQUENCE [LARGE SCALE GENOMIC DNA]</scope>
    <source>
        <strain evidence="21 24">16A</strain>
        <strain evidence="20 23">FAA1-1-60AUCSF</strain>
        <strain evidence="19 22">MR1 #12</strain>
        <strain evidence="18 25">W1 BHI 6</strain>
    </source>
</reference>
<dbReference type="SUPFAM" id="SSF52540">
    <property type="entry name" value="P-loop containing nucleoside triphosphate hydrolases"/>
    <property type="match status" value="1"/>
</dbReference>
<feature type="transmembrane region" description="Helical" evidence="15">
    <location>
        <begin position="802"/>
        <end position="821"/>
    </location>
</feature>
<feature type="transmembrane region" description="Helical" evidence="15">
    <location>
        <begin position="540"/>
        <end position="559"/>
    </location>
</feature>
<evidence type="ECO:0000256" key="13">
    <source>
        <dbReference type="ARBA" id="ARBA00023136"/>
    </source>
</evidence>
<organism evidence="19 22">
    <name type="scientific">Eggerthella lenta</name>
    <name type="common">Eubacterium lentum</name>
    <dbReference type="NCBI Taxonomy" id="84112"/>
    <lineage>
        <taxon>Bacteria</taxon>
        <taxon>Bacillati</taxon>
        <taxon>Actinomycetota</taxon>
        <taxon>Coriobacteriia</taxon>
        <taxon>Eggerthellales</taxon>
        <taxon>Eggerthellaceae</taxon>
        <taxon>Eggerthella</taxon>
    </lineage>
</organism>
<name>A0A369MMW1_EGGLN</name>
<feature type="transmembrane region" description="Helical" evidence="15">
    <location>
        <begin position="565"/>
        <end position="588"/>
    </location>
</feature>
<dbReference type="OMA" id="CITSFAM"/>
<evidence type="ECO:0000256" key="15">
    <source>
        <dbReference type="SAM" id="Phobius"/>
    </source>
</evidence>
<dbReference type="Gene3D" id="3.40.50.300">
    <property type="entry name" value="P-loop containing nucleotide triphosphate hydrolases"/>
    <property type="match status" value="1"/>
</dbReference>
<evidence type="ECO:0000256" key="6">
    <source>
        <dbReference type="ARBA" id="ARBA00022519"/>
    </source>
</evidence>
<feature type="transmembrane region" description="Helical" evidence="15">
    <location>
        <begin position="770"/>
        <end position="790"/>
    </location>
</feature>
<dbReference type="AlphaFoldDB" id="A0A369MMW1"/>
<keyword evidence="10" id="KW-0408">Iron</keyword>
<dbReference type="Pfam" id="PF17910">
    <property type="entry name" value="FeoB_Cyto"/>
    <property type="match status" value="1"/>
</dbReference>
<dbReference type="PANTHER" id="PTHR43185">
    <property type="entry name" value="FERROUS IRON TRANSPORT PROTEIN B"/>
    <property type="match status" value="1"/>
</dbReference>
<protein>
    <recommendedName>
        <fullName evidence="2">Fe(2+) transporter FeoB</fullName>
    </recommendedName>
    <alternativeName>
        <fullName evidence="14">Ferrous iron transport protein B</fullName>
    </alternativeName>
</protein>
<dbReference type="Proteomes" id="UP000253752">
    <property type="component" value="Unassembled WGS sequence"/>
</dbReference>
<evidence type="ECO:0000256" key="5">
    <source>
        <dbReference type="ARBA" id="ARBA00022496"/>
    </source>
</evidence>
<evidence type="ECO:0000313" key="19">
    <source>
        <dbReference type="EMBL" id="RDB75405.1"/>
    </source>
</evidence>
<dbReference type="GO" id="GO:0005886">
    <property type="term" value="C:plasma membrane"/>
    <property type="evidence" value="ECO:0007669"/>
    <property type="project" value="UniProtKB-SubCell"/>
</dbReference>
<dbReference type="InterPro" id="IPR050860">
    <property type="entry name" value="FeoB_GTPase"/>
</dbReference>
<evidence type="ECO:0000256" key="1">
    <source>
        <dbReference type="ARBA" id="ARBA00004429"/>
    </source>
</evidence>
<evidence type="ECO:0000256" key="4">
    <source>
        <dbReference type="ARBA" id="ARBA00022475"/>
    </source>
</evidence>
<evidence type="ECO:0000313" key="21">
    <source>
        <dbReference type="EMBL" id="RDC36777.1"/>
    </source>
</evidence>
<keyword evidence="9 15" id="KW-1133">Transmembrane helix</keyword>
<keyword evidence="4" id="KW-1003">Cell membrane</keyword>
<evidence type="ECO:0000313" key="20">
    <source>
        <dbReference type="EMBL" id="RDB83076.1"/>
    </source>
</evidence>
<dbReference type="InterPro" id="IPR027417">
    <property type="entry name" value="P-loop_NTPase"/>
</dbReference>
<keyword evidence="7 15" id="KW-0812">Transmembrane</keyword>
<dbReference type="InterPro" id="IPR011642">
    <property type="entry name" value="Gate_dom"/>
</dbReference>
<dbReference type="Proteomes" id="UP000253915">
    <property type="component" value="Unassembled WGS sequence"/>
</dbReference>
<feature type="transmembrane region" description="Helical" evidence="15">
    <location>
        <begin position="726"/>
        <end position="758"/>
    </location>
</feature>
<feature type="transmembrane region" description="Helical" evidence="15">
    <location>
        <begin position="455"/>
        <end position="479"/>
    </location>
</feature>
<dbReference type="GeneID" id="69510037"/>
<keyword evidence="6" id="KW-0997">Cell inner membrane</keyword>
<evidence type="ECO:0000256" key="7">
    <source>
        <dbReference type="ARBA" id="ARBA00022692"/>
    </source>
</evidence>
<keyword evidence="13 15" id="KW-0472">Membrane</keyword>
<dbReference type="Pfam" id="PF02421">
    <property type="entry name" value="FeoB_N"/>
    <property type="match status" value="1"/>
</dbReference>
<feature type="transmembrane region" description="Helical" evidence="15">
    <location>
        <begin position="694"/>
        <end position="714"/>
    </location>
</feature>
<dbReference type="Gene3D" id="1.10.287.1770">
    <property type="match status" value="1"/>
</dbReference>
<dbReference type="InterPro" id="IPR041069">
    <property type="entry name" value="FeoB_Cyto"/>
</dbReference>
<gene>
    <name evidence="21" type="ORF">C1853_11300</name>
    <name evidence="20" type="ORF">C1871_12450</name>
    <name evidence="19" type="ORF">C1872_13970</name>
    <name evidence="18" type="ORF">C1875_07590</name>
    <name evidence="17" type="ORF">GO726_13115</name>
</gene>
<dbReference type="Proteomes" id="UP000436429">
    <property type="component" value="Unassembled WGS sequence"/>
</dbReference>
<dbReference type="RefSeq" id="WP_009306181.1">
    <property type="nucleotide sequence ID" value="NZ_AP025575.1"/>
</dbReference>
<dbReference type="PROSITE" id="PS51711">
    <property type="entry name" value="G_FEOB"/>
    <property type="match status" value="1"/>
</dbReference>
<comment type="caution">
    <text evidence="19">The sequence shown here is derived from an EMBL/GenBank/DDBJ whole genome shotgun (WGS) entry which is preliminary data.</text>
</comment>
<reference evidence="17 26" key="2">
    <citation type="submission" date="2019-11" db="EMBL/GenBank/DDBJ databases">
        <title>Whole genome shotgun sequencing (WGS) data from Adlercreutzia equolifaciens ResAG-91, Eggerthella lenta MRI-F36, MRI-F37, MRI-F40, ResAG-49, ResAG-88, ResAG-121, ResAG-145, and Gordonibacter sp. ResAG-5, ResAG-26, ResAG-43, ResAG-50, ResAG-59.</title>
        <authorList>
            <person name="Stoll D.A."/>
            <person name="Danylec N."/>
            <person name="Franz C.M.A.P."/>
            <person name="Huch M."/>
        </authorList>
    </citation>
    <scope>NUCLEOTIDE SEQUENCE [LARGE SCALE GENOMIC DNA]</scope>
    <source>
        <strain evidence="17 26">ResAG-88</strain>
    </source>
</reference>
<evidence type="ECO:0000256" key="3">
    <source>
        <dbReference type="ARBA" id="ARBA00022448"/>
    </source>
</evidence>
<dbReference type="InterPro" id="IPR005225">
    <property type="entry name" value="Small_GTP-bd"/>
</dbReference>
<dbReference type="GO" id="GO:0005525">
    <property type="term" value="F:GTP binding"/>
    <property type="evidence" value="ECO:0007669"/>
    <property type="project" value="UniProtKB-KW"/>
</dbReference>
<evidence type="ECO:0000259" key="16">
    <source>
        <dbReference type="PROSITE" id="PS51711"/>
    </source>
</evidence>
<dbReference type="EMBL" id="PPTX01000028">
    <property type="protein sequence ID" value="RDB75405.1"/>
    <property type="molecule type" value="Genomic_DNA"/>
</dbReference>
<evidence type="ECO:0000256" key="14">
    <source>
        <dbReference type="ARBA" id="ARBA00031200"/>
    </source>
</evidence>
<feature type="transmembrane region" description="Helical" evidence="15">
    <location>
        <begin position="627"/>
        <end position="646"/>
    </location>
</feature>
<evidence type="ECO:0000313" key="26">
    <source>
        <dbReference type="Proteomes" id="UP000436429"/>
    </source>
</evidence>
<evidence type="ECO:0000313" key="23">
    <source>
        <dbReference type="Proteomes" id="UP000253857"/>
    </source>
</evidence>
<evidence type="ECO:0000256" key="9">
    <source>
        <dbReference type="ARBA" id="ARBA00022989"/>
    </source>
</evidence>
<dbReference type="Proteomes" id="UP000253857">
    <property type="component" value="Unassembled WGS sequence"/>
</dbReference>
<evidence type="ECO:0000256" key="10">
    <source>
        <dbReference type="ARBA" id="ARBA00023004"/>
    </source>
</evidence>
<dbReference type="InterPro" id="IPR011640">
    <property type="entry name" value="Fe2_transport_prot_B_C"/>
</dbReference>
<evidence type="ECO:0000256" key="11">
    <source>
        <dbReference type="ARBA" id="ARBA00023065"/>
    </source>
</evidence>
<accession>A0A369MMW1</accession>
<keyword evidence="5" id="KW-0410">Iron transport</keyword>
<evidence type="ECO:0000313" key="18">
    <source>
        <dbReference type="EMBL" id="RDB70643.1"/>
    </source>
</evidence>
<keyword evidence="11" id="KW-0406">Ion transport</keyword>
<dbReference type="EMBL" id="WPOM01000037">
    <property type="protein sequence ID" value="MVN34096.1"/>
    <property type="molecule type" value="Genomic_DNA"/>
</dbReference>
<sequence>MGIRIALAGNPNCGKTTMFNDLTGASQYVGNWPGVTVEKKEGKYTRDKDVIITDLPGVYSLSPYSPEEIVTRDYLLDGGPDVVVNLVDATNLERNLYLTTQILDLGVPVVVALNMMDLVKKSGDKIDVAGLSKQLGCPIVETTALKGHGMAELMETAVKAAKAGKPAEPKMPFDAQVEEAITKIEGILGNRVSPATARWFAIKLFEGEERTVANMKLSAADLKAVEAIREEVENKLDDDAESIITSERYNAITHVIDKTMKRSHKGMTTTQKIDRVVTNRWLGLPIFVVVMALVYYLAISVGTGVVTDWANDGISGDGFLYTGGAAYEEAVGEWEGEQANIEAYLAAAEEDGIDVEGATAALEAEEPTAADESALAAFQEDAEKAGVVGIVEDEETGESAEVDAAAFATALEAEEPDASDGSWGLWIPGLGAVIGNALEAVDVAPWLQSLVMDGIVAGVGAVIGFIPQMIILFLLLALLEGCGYLARVAFIMDRVFRRFGLSGKSFIPMLVASGCGVPAVTATKTIENEKDRRMTIMTTTMIPCGAKMPIIALVFGAIAGGNTEATWWIAPLFYFLGVIAIIISGIMLKKTKMFAGPTSPFVMELPSYHMPTVKSILMSTWDRIKGYIVKAGTIIFLSTIVIWLLMNFGDAGEGFGLLDTEMDDYIQYSLMAGLGNGIGWIFAPLGFGDWQATVTSITGLVAKENVVATVGILTSLGDVGEADPTMWAAFAALFAGSVPAILAFCAFNLLCAPCFAAIGTIWREMGTAKWTWFTIGYMTIFAWCVGLMFYQFGGLLTGEIGFNVWTVVAIVVLAGMLFQIFRPMPTFDKKKDKVAGELEAEGSVA</sequence>
<dbReference type="Proteomes" id="UP000253970">
    <property type="component" value="Unassembled WGS sequence"/>
</dbReference>
<evidence type="ECO:0000256" key="2">
    <source>
        <dbReference type="ARBA" id="ARBA00022371"/>
    </source>
</evidence>
<dbReference type="Pfam" id="PF07664">
    <property type="entry name" value="FeoB_C"/>
    <property type="match status" value="1"/>
</dbReference>
<evidence type="ECO:0000313" key="17">
    <source>
        <dbReference type="EMBL" id="MVN34096.1"/>
    </source>
</evidence>
<feature type="transmembrane region" description="Helical" evidence="15">
    <location>
        <begin position="281"/>
        <end position="299"/>
    </location>
</feature>
<dbReference type="InterPro" id="IPR030389">
    <property type="entry name" value="G_FEOB_dom"/>
</dbReference>
<dbReference type="Pfam" id="PF07670">
    <property type="entry name" value="Gate"/>
    <property type="match status" value="2"/>
</dbReference>
<evidence type="ECO:0000256" key="12">
    <source>
        <dbReference type="ARBA" id="ARBA00023134"/>
    </source>
</evidence>
<keyword evidence="3" id="KW-0813">Transport</keyword>
<dbReference type="FunFam" id="3.40.50.300:FF:000426">
    <property type="entry name" value="Ferrous iron transport protein B"/>
    <property type="match status" value="1"/>
</dbReference>
<comment type="subcellular location">
    <subcellularLocation>
        <location evidence="1">Cell inner membrane</location>
        <topology evidence="1">Multi-pass membrane protein</topology>
    </subcellularLocation>
</comment>
<dbReference type="EMBL" id="PPTY01000027">
    <property type="protein sequence ID" value="RDB83076.1"/>
    <property type="molecule type" value="Genomic_DNA"/>
</dbReference>